<protein>
    <recommendedName>
        <fullName evidence="10">Xaa-Pro aminopeptidase</fullName>
        <ecNumber evidence="4">3.4.11.9</ecNumber>
    </recommendedName>
    <alternativeName>
        <fullName evidence="11">Aminopeptidase P II</fullName>
    </alternativeName>
    <alternativeName>
        <fullName evidence="12">X-Pro aminopeptidase</fullName>
    </alternativeName>
</protein>
<keyword evidence="9" id="KW-0464">Manganese</keyword>
<dbReference type="InterPro" id="IPR036005">
    <property type="entry name" value="Creatinase/aminopeptidase-like"/>
</dbReference>
<keyword evidence="8" id="KW-0482">Metalloprotease</keyword>
<dbReference type="InterPro" id="IPR029149">
    <property type="entry name" value="Creatin/AminoP/Spt16_N"/>
</dbReference>
<dbReference type="GO" id="GO:0005829">
    <property type="term" value="C:cytosol"/>
    <property type="evidence" value="ECO:0007669"/>
    <property type="project" value="TreeGrafter"/>
</dbReference>
<dbReference type="SUPFAM" id="SSF53092">
    <property type="entry name" value="Creatinase/prolidase N-terminal domain"/>
    <property type="match status" value="1"/>
</dbReference>
<dbReference type="InterPro" id="IPR001714">
    <property type="entry name" value="Pept_M24_MAP"/>
</dbReference>
<dbReference type="PROSITE" id="PS00491">
    <property type="entry name" value="PROLINE_PEPTIDASE"/>
    <property type="match status" value="1"/>
</dbReference>
<dbReference type="InterPro" id="IPR052433">
    <property type="entry name" value="X-Pro_dipept-like"/>
</dbReference>
<evidence type="ECO:0000259" key="13">
    <source>
        <dbReference type="SMART" id="SM01011"/>
    </source>
</evidence>
<dbReference type="InterPro" id="IPR000994">
    <property type="entry name" value="Pept_M24"/>
</dbReference>
<evidence type="ECO:0000256" key="5">
    <source>
        <dbReference type="ARBA" id="ARBA00022670"/>
    </source>
</evidence>
<sequence length="447" mass="49890">MRLPISVYANRRRQLLQALPANTIALVAAASLQNRNRDTEYAFRQNSDFYYLTGFNEPDAILLLIPGRSEGEAILFCPPRDAAMEIWTGLRAGPEGCVQHFALDQAFNLTELDARLPELLSGKMALYYPMGESAQLDSRIQVWLGQVRAGARQGWQAPEQLVTLSSLVHEMRLFKSSEEVALMQRAADISAQAHCQAMRVCRPGLYEYHLEAEIHYQCQRQGARFQAYSAIVGGGANACILHYIENQAPLLDGDLVLIDAGCELDNYASDITRTFPVNGRFSPEQKALYQLVLKTQEACIAAMAPGVPWNVIHDLSVQHLTEGLVDLGLLQGEVDALIEAEAYKPFYMHRIGHWLGMDVHDVGRYKLQGQWRALEPGMVMTVEPGLYIAPDNLDVEPRWRGIGIRIEDDVLVTTDGHHILTQTVPKQVDEIEALMASGREDQHDSAI</sequence>
<dbReference type="AlphaFoldDB" id="A0A5A9W697"/>
<dbReference type="SMART" id="SM01011">
    <property type="entry name" value="AMP_N"/>
    <property type="match status" value="1"/>
</dbReference>
<dbReference type="PANTHER" id="PTHR43226">
    <property type="entry name" value="XAA-PRO AMINOPEPTIDASE 3"/>
    <property type="match status" value="1"/>
</dbReference>
<gene>
    <name evidence="14" type="primary">pepP</name>
    <name evidence="14" type="ORF">E1H14_00250</name>
</gene>
<comment type="similarity">
    <text evidence="3">Belongs to the peptidase M24B family.</text>
</comment>
<keyword evidence="6" id="KW-0479">Metal-binding</keyword>
<dbReference type="GO" id="GO:0030145">
    <property type="term" value="F:manganese ion binding"/>
    <property type="evidence" value="ECO:0007669"/>
    <property type="project" value="InterPro"/>
</dbReference>
<organism evidence="14 15">
    <name type="scientific">Nitrincola tapanii</name>
    <dbReference type="NCBI Taxonomy" id="1708751"/>
    <lineage>
        <taxon>Bacteria</taxon>
        <taxon>Pseudomonadati</taxon>
        <taxon>Pseudomonadota</taxon>
        <taxon>Gammaproteobacteria</taxon>
        <taxon>Oceanospirillales</taxon>
        <taxon>Oceanospirillaceae</taxon>
        <taxon>Nitrincola</taxon>
    </lineage>
</organism>
<proteinExistence type="inferred from homology"/>
<dbReference type="GO" id="GO:0006508">
    <property type="term" value="P:proteolysis"/>
    <property type="evidence" value="ECO:0007669"/>
    <property type="project" value="UniProtKB-KW"/>
</dbReference>
<dbReference type="Pfam" id="PF05195">
    <property type="entry name" value="AMP_N"/>
    <property type="match status" value="1"/>
</dbReference>
<reference evidence="14 15" key="1">
    <citation type="submission" date="2019-03" db="EMBL/GenBank/DDBJ databases">
        <title>Nitrincola sp. nov. isolated from an Indian soda lake.</title>
        <authorList>
            <person name="Joshi A."/>
            <person name="Thite S.V."/>
            <person name="Joseph N."/>
            <person name="Dhotre D."/>
            <person name="Moorthy M."/>
            <person name="Shouche Y.S."/>
        </authorList>
    </citation>
    <scope>NUCLEOTIDE SEQUENCE [LARGE SCALE GENOMIC DNA]</scope>
    <source>
        <strain evidence="14 15">MEB193</strain>
    </source>
</reference>
<evidence type="ECO:0000256" key="12">
    <source>
        <dbReference type="ARBA" id="ARBA00081411"/>
    </source>
</evidence>
<evidence type="ECO:0000313" key="14">
    <source>
        <dbReference type="EMBL" id="KAA0876212.1"/>
    </source>
</evidence>
<evidence type="ECO:0000256" key="1">
    <source>
        <dbReference type="ARBA" id="ARBA00001424"/>
    </source>
</evidence>
<dbReference type="Gene3D" id="3.90.230.10">
    <property type="entry name" value="Creatinase/methionine aminopeptidase superfamily"/>
    <property type="match status" value="1"/>
</dbReference>
<dbReference type="InterPro" id="IPR001131">
    <property type="entry name" value="Peptidase_M24B_aminopep-P_CS"/>
</dbReference>
<dbReference type="EMBL" id="SMRS01000001">
    <property type="protein sequence ID" value="KAA0876212.1"/>
    <property type="molecule type" value="Genomic_DNA"/>
</dbReference>
<dbReference type="OrthoDB" id="9806388at2"/>
<evidence type="ECO:0000256" key="8">
    <source>
        <dbReference type="ARBA" id="ARBA00023049"/>
    </source>
</evidence>
<dbReference type="FunFam" id="3.90.230.10:FF:000002">
    <property type="entry name" value="Xaa-Pro aminopeptidase 3"/>
    <property type="match status" value="1"/>
</dbReference>
<dbReference type="Pfam" id="PF00557">
    <property type="entry name" value="Peptidase_M24"/>
    <property type="match status" value="1"/>
</dbReference>
<evidence type="ECO:0000256" key="10">
    <source>
        <dbReference type="ARBA" id="ARBA00069363"/>
    </source>
</evidence>
<comment type="cofactor">
    <cofactor evidence="2">
        <name>Mn(2+)</name>
        <dbReference type="ChEBI" id="CHEBI:29035"/>
    </cofactor>
</comment>
<keyword evidence="15" id="KW-1185">Reference proteome</keyword>
<evidence type="ECO:0000256" key="4">
    <source>
        <dbReference type="ARBA" id="ARBA00012574"/>
    </source>
</evidence>
<keyword evidence="7 14" id="KW-0378">Hydrolase</keyword>
<feature type="domain" description="Aminopeptidase P N-terminal" evidence="13">
    <location>
        <begin position="3"/>
        <end position="137"/>
    </location>
</feature>
<dbReference type="Gene3D" id="3.40.350.10">
    <property type="entry name" value="Creatinase/prolidase N-terminal domain"/>
    <property type="match status" value="1"/>
</dbReference>
<name>A0A5A9W697_9GAMM</name>
<dbReference type="NCBIfam" id="NF008131">
    <property type="entry name" value="PRK10879.1"/>
    <property type="match status" value="1"/>
</dbReference>
<keyword evidence="5" id="KW-0645">Protease</keyword>
<evidence type="ECO:0000256" key="6">
    <source>
        <dbReference type="ARBA" id="ARBA00022723"/>
    </source>
</evidence>
<dbReference type="SUPFAM" id="SSF55920">
    <property type="entry name" value="Creatinase/aminopeptidase"/>
    <property type="match status" value="1"/>
</dbReference>
<dbReference type="CDD" id="cd01087">
    <property type="entry name" value="Prolidase"/>
    <property type="match status" value="1"/>
</dbReference>
<evidence type="ECO:0000256" key="11">
    <source>
        <dbReference type="ARBA" id="ARBA00075356"/>
    </source>
</evidence>
<evidence type="ECO:0000256" key="9">
    <source>
        <dbReference type="ARBA" id="ARBA00023211"/>
    </source>
</evidence>
<dbReference type="EC" id="3.4.11.9" evidence="4"/>
<evidence type="ECO:0000256" key="3">
    <source>
        <dbReference type="ARBA" id="ARBA00008766"/>
    </source>
</evidence>
<dbReference type="GO" id="GO:0070006">
    <property type="term" value="F:metalloaminopeptidase activity"/>
    <property type="evidence" value="ECO:0007669"/>
    <property type="project" value="InterPro"/>
</dbReference>
<evidence type="ECO:0000256" key="7">
    <source>
        <dbReference type="ARBA" id="ARBA00022801"/>
    </source>
</evidence>
<dbReference type="PANTHER" id="PTHR43226:SF4">
    <property type="entry name" value="XAA-PRO AMINOPEPTIDASE 3"/>
    <property type="match status" value="1"/>
</dbReference>
<evidence type="ECO:0000313" key="15">
    <source>
        <dbReference type="Proteomes" id="UP000325302"/>
    </source>
</evidence>
<dbReference type="InterPro" id="IPR007865">
    <property type="entry name" value="Aminopep_P_N"/>
</dbReference>
<comment type="caution">
    <text evidence="14">The sequence shown here is derived from an EMBL/GenBank/DDBJ whole genome shotgun (WGS) entry which is preliminary data.</text>
</comment>
<keyword evidence="14" id="KW-0031">Aminopeptidase</keyword>
<evidence type="ECO:0000256" key="2">
    <source>
        <dbReference type="ARBA" id="ARBA00001936"/>
    </source>
</evidence>
<dbReference type="PRINTS" id="PR00599">
    <property type="entry name" value="MAPEPTIDASE"/>
</dbReference>
<dbReference type="Proteomes" id="UP000325302">
    <property type="component" value="Unassembled WGS sequence"/>
</dbReference>
<dbReference type="RefSeq" id="WP_149389466.1">
    <property type="nucleotide sequence ID" value="NZ_SMRS01000001.1"/>
</dbReference>
<comment type="catalytic activity">
    <reaction evidence="1">
        <text>Release of any N-terminal amino acid, including proline, that is linked to proline, even from a dipeptide or tripeptide.</text>
        <dbReference type="EC" id="3.4.11.9"/>
    </reaction>
</comment>
<accession>A0A5A9W697</accession>